<proteinExistence type="predicted"/>
<dbReference type="EMBL" id="QGNW01000380">
    <property type="protein sequence ID" value="RVW73904.1"/>
    <property type="molecule type" value="Genomic_DNA"/>
</dbReference>
<protein>
    <recommendedName>
        <fullName evidence="3">Reverse transcriptase zinc-binding domain-containing protein</fullName>
    </recommendedName>
</protein>
<evidence type="ECO:0000313" key="2">
    <source>
        <dbReference type="Proteomes" id="UP000288805"/>
    </source>
</evidence>
<organism evidence="1 2">
    <name type="scientific">Vitis vinifera</name>
    <name type="common">Grape</name>
    <dbReference type="NCBI Taxonomy" id="29760"/>
    <lineage>
        <taxon>Eukaryota</taxon>
        <taxon>Viridiplantae</taxon>
        <taxon>Streptophyta</taxon>
        <taxon>Embryophyta</taxon>
        <taxon>Tracheophyta</taxon>
        <taxon>Spermatophyta</taxon>
        <taxon>Magnoliopsida</taxon>
        <taxon>eudicotyledons</taxon>
        <taxon>Gunneridae</taxon>
        <taxon>Pentapetalae</taxon>
        <taxon>rosids</taxon>
        <taxon>Vitales</taxon>
        <taxon>Vitaceae</taxon>
        <taxon>Viteae</taxon>
        <taxon>Vitis</taxon>
    </lineage>
</organism>
<accession>A0A438GNZ3</accession>
<sequence length="120" mass="13966">MSEEGGWSPRFSRPFNDWEVEEVERFLLAIQGKRWLLMWRIGALEETKDGKFLLSPFIVLLNLEVQFRFQRASFGALCSLKSRCFLCCDEEESINYILIHCTKAKLLYASLPENLGELKA</sequence>
<evidence type="ECO:0008006" key="3">
    <source>
        <dbReference type="Google" id="ProtNLM"/>
    </source>
</evidence>
<evidence type="ECO:0000313" key="1">
    <source>
        <dbReference type="EMBL" id="RVW73904.1"/>
    </source>
</evidence>
<dbReference type="Proteomes" id="UP000288805">
    <property type="component" value="Unassembled WGS sequence"/>
</dbReference>
<gene>
    <name evidence="1" type="ORF">CK203_056320</name>
</gene>
<comment type="caution">
    <text evidence="1">The sequence shown here is derived from an EMBL/GenBank/DDBJ whole genome shotgun (WGS) entry which is preliminary data.</text>
</comment>
<name>A0A438GNZ3_VITVI</name>
<dbReference type="AlphaFoldDB" id="A0A438GNZ3"/>
<reference evidence="1 2" key="1">
    <citation type="journal article" date="2018" name="PLoS Genet.">
        <title>Population sequencing reveals clonal diversity and ancestral inbreeding in the grapevine cultivar Chardonnay.</title>
        <authorList>
            <person name="Roach M.J."/>
            <person name="Johnson D.L."/>
            <person name="Bohlmann J."/>
            <person name="van Vuuren H.J."/>
            <person name="Jones S.J."/>
            <person name="Pretorius I.S."/>
            <person name="Schmidt S.A."/>
            <person name="Borneman A.R."/>
        </authorList>
    </citation>
    <scope>NUCLEOTIDE SEQUENCE [LARGE SCALE GENOMIC DNA]</scope>
    <source>
        <strain evidence="2">cv. Chardonnay</strain>
        <tissue evidence="1">Leaf</tissue>
    </source>
</reference>